<sequence length="429" mass="49174">MKGLREFHMTPRLIWRDIMAMLEDCSEIRLHINLSTADFNLDISEQWLTSLAGCQILASLTVTAEYTNAKECLAVTRPLKQIWLSCKNLRTLAIDIDLPSFGCCIYDEPNEYCGFGFVDKEEPTPLEELNIMNYPWGQHEREYWAYHLDWNMLKRVKFGCRGFGAIVVPRARALEEVSFVCKHDWGLVVDKTQEFETKLRSVAVPCLDILTIAKVPGLSLRLRFLTVHSYEHTEAWKSLENGGDDSFDRLVELCPLLETLEIDMHRDGSWPYAKLERLAAGLPRLRDLSIWFALGRSDALVEPKVTVEVVAEMFILLRRHSRALEKVTIHSGAPSPIGLGYPTGRAFWPGQMSLTIVCEMAERDDERAAGRFYISCEELPAWRVRDDQLQDHVTRFKEGSEEGFGASRMLRLAVEGPVLYDEMNEDLYM</sequence>
<protein>
    <submittedName>
        <fullName evidence="1">Uncharacterized protein</fullName>
    </submittedName>
</protein>
<name>A0AAE0WGE5_9PEZI</name>
<gene>
    <name evidence="1" type="ORF">LTR78_009823</name>
</gene>
<evidence type="ECO:0000313" key="1">
    <source>
        <dbReference type="EMBL" id="KAK3670269.1"/>
    </source>
</evidence>
<reference evidence="1" key="1">
    <citation type="submission" date="2023-07" db="EMBL/GenBank/DDBJ databases">
        <title>Black Yeasts Isolated from many extreme environments.</title>
        <authorList>
            <person name="Coleine C."/>
            <person name="Stajich J.E."/>
            <person name="Selbmann L."/>
        </authorList>
    </citation>
    <scope>NUCLEOTIDE SEQUENCE</scope>
    <source>
        <strain evidence="1">CCFEE 5485</strain>
    </source>
</reference>
<dbReference type="InterPro" id="IPR032675">
    <property type="entry name" value="LRR_dom_sf"/>
</dbReference>
<keyword evidence="2" id="KW-1185">Reference proteome</keyword>
<comment type="caution">
    <text evidence="1">The sequence shown here is derived from an EMBL/GenBank/DDBJ whole genome shotgun (WGS) entry which is preliminary data.</text>
</comment>
<evidence type="ECO:0000313" key="2">
    <source>
        <dbReference type="Proteomes" id="UP001274830"/>
    </source>
</evidence>
<dbReference type="AlphaFoldDB" id="A0AAE0WGE5"/>
<dbReference type="EMBL" id="JAUTXT010000059">
    <property type="protein sequence ID" value="KAK3670269.1"/>
    <property type="molecule type" value="Genomic_DNA"/>
</dbReference>
<organism evidence="1 2">
    <name type="scientific">Recurvomyces mirabilis</name>
    <dbReference type="NCBI Taxonomy" id="574656"/>
    <lineage>
        <taxon>Eukaryota</taxon>
        <taxon>Fungi</taxon>
        <taxon>Dikarya</taxon>
        <taxon>Ascomycota</taxon>
        <taxon>Pezizomycotina</taxon>
        <taxon>Dothideomycetes</taxon>
        <taxon>Dothideomycetidae</taxon>
        <taxon>Mycosphaerellales</taxon>
        <taxon>Teratosphaeriaceae</taxon>
        <taxon>Recurvomyces</taxon>
    </lineage>
</organism>
<proteinExistence type="predicted"/>
<dbReference type="Gene3D" id="3.80.10.10">
    <property type="entry name" value="Ribonuclease Inhibitor"/>
    <property type="match status" value="1"/>
</dbReference>
<accession>A0AAE0WGE5</accession>
<dbReference type="Proteomes" id="UP001274830">
    <property type="component" value="Unassembled WGS sequence"/>
</dbReference>